<evidence type="ECO:0000313" key="3">
    <source>
        <dbReference type="Proteomes" id="UP000094313"/>
    </source>
</evidence>
<dbReference type="EMBL" id="CP017141">
    <property type="protein sequence ID" value="AOM79916.1"/>
    <property type="molecule type" value="Genomic_DNA"/>
</dbReference>
<keyword evidence="3" id="KW-1185">Reference proteome</keyword>
<accession>A0A1D7QMN2</accession>
<dbReference type="RefSeq" id="WP_069381578.1">
    <property type="nucleotide sequence ID" value="NZ_CP017141.1"/>
</dbReference>
<dbReference type="Proteomes" id="UP000094313">
    <property type="component" value="Chromosome"/>
</dbReference>
<keyword evidence="1" id="KW-0732">Signal</keyword>
<organism evidence="2 3">
    <name type="scientific">Pedobacter steynii</name>
    <dbReference type="NCBI Taxonomy" id="430522"/>
    <lineage>
        <taxon>Bacteria</taxon>
        <taxon>Pseudomonadati</taxon>
        <taxon>Bacteroidota</taxon>
        <taxon>Sphingobacteriia</taxon>
        <taxon>Sphingobacteriales</taxon>
        <taxon>Sphingobacteriaceae</taxon>
        <taxon>Pedobacter</taxon>
    </lineage>
</organism>
<feature type="chain" id="PRO_5009098873" evidence="1">
    <location>
        <begin position="20"/>
        <end position="63"/>
    </location>
</feature>
<feature type="signal peptide" evidence="1">
    <location>
        <begin position="1"/>
        <end position="19"/>
    </location>
</feature>
<gene>
    <name evidence="2" type="ORF">BFS30_23785</name>
</gene>
<name>A0A1D7QMN2_9SPHI</name>
<evidence type="ECO:0000256" key="1">
    <source>
        <dbReference type="SAM" id="SignalP"/>
    </source>
</evidence>
<reference evidence="2 3" key="1">
    <citation type="submission" date="2016-08" db="EMBL/GenBank/DDBJ databases">
        <authorList>
            <person name="Seilhamer J.J."/>
        </authorList>
    </citation>
    <scope>NUCLEOTIDE SEQUENCE [LARGE SCALE GENOMIC DNA]</scope>
    <source>
        <strain evidence="2 3">DX4</strain>
    </source>
</reference>
<dbReference type="PROSITE" id="PS51257">
    <property type="entry name" value="PROKAR_LIPOPROTEIN"/>
    <property type="match status" value="1"/>
</dbReference>
<dbReference type="AlphaFoldDB" id="A0A1D7QMN2"/>
<evidence type="ECO:0000313" key="2">
    <source>
        <dbReference type="EMBL" id="AOM79916.1"/>
    </source>
</evidence>
<proteinExistence type="predicted"/>
<protein>
    <submittedName>
        <fullName evidence="2">Coproporphyrinogen III oxidase</fullName>
    </submittedName>
</protein>
<dbReference type="OrthoDB" id="773341at2"/>
<sequence length="63" mass="6728">MKKLIFNVACAATMMIAVSACNSTKSVSGGSDSTKVDTSMKLRDTTKVMDTTKTLPPDTIKKQ</sequence>
<dbReference type="KEGG" id="psty:BFS30_23785"/>